<dbReference type="InterPro" id="IPR035992">
    <property type="entry name" value="Ricin_B-like_lectins"/>
</dbReference>
<reference evidence="1" key="1">
    <citation type="submission" date="2015-07" db="EMBL/GenBank/DDBJ databases">
        <title>Adaptation to a free-living lifestyle via gene acquisitions in the diplomonad Trepomonas sp. PC1.</title>
        <authorList>
            <person name="Xu F."/>
            <person name="Jerlstrom-Hultqvist J."/>
            <person name="Kolisko M."/>
            <person name="Simpson A.G.B."/>
            <person name="Roger A.J."/>
            <person name="Svard S.G."/>
            <person name="Andersson J.O."/>
        </authorList>
    </citation>
    <scope>NUCLEOTIDE SEQUENCE</scope>
    <source>
        <strain evidence="1">PC1</strain>
    </source>
</reference>
<dbReference type="EMBL" id="GDID01006443">
    <property type="protein sequence ID" value="JAP90163.1"/>
    <property type="molecule type" value="Transcribed_RNA"/>
</dbReference>
<protein>
    <recommendedName>
        <fullName evidence="2">Ricin B lectin domain-containing protein</fullName>
    </recommendedName>
</protein>
<accession>A0A146JZR4</accession>
<sequence>STFPQPGQCYYLYAKDCDRFVDIDILQPGNTVKIEKDHVAPAVAFMFNMAHGGTVTLTPVNTQVPIGSYGTTFKKEIEIVKDNSQIIYWKLIPSKENNHFGLQLQSPPILRGQREVCMLDSSFRTLQLSNFDQEVSRSQTFGFMPMQQFHQIAAYIAQHSDTSAPANKRCFLIKHVKSNQYISVQPQMGARVQLSPQPQMFQLHGAEGRYEIKANNLSLSSRAMLGFNHISLEEPNGHKVFSFHKVAKGYYTLTSSNGTNYFDRMEVNQLGQVVLNTAFLSKSNDALFSMIVIENGNPVENPPYTFPTIQHKEPLFGQFVNIKNPARNLYMTFNGLHSGSKMIANYQPTTFFLDMYDNDLVIIPCNCDYPVASRGRGNDADITIMRDSDQYIKWQFKFQKKENGYLLVVRNKALKNDTMEILDNGFVVAGNENKKNHGNCFFVLEPTQFVPQMQQNMPQQQMQQTMPQQPFQPNQTMPQQPFQPNQTMPQPLQPVQQQFQAPQFQMQPQQGAPVMPGLPVMPIIPGSEPSIPQIPISLTNTSSIMPGNYIISSKTTPQFAFDIEGESVNNGAKALNYTIHRGKNQQIQVQMSQQGFKLVPVHSNNPLGINEMTHGQDLVQGGRFCEFSIEPAEQGYFYVKFAGQQMCLDTANNTQNGAKILSWVHNPSPQATQMFKFDPIQ</sequence>
<feature type="non-terminal residue" evidence="1">
    <location>
        <position position="1"/>
    </location>
</feature>
<dbReference type="AlphaFoldDB" id="A0A146JZR4"/>
<dbReference type="CDD" id="cd00161">
    <property type="entry name" value="beta-trefoil_Ricin-like"/>
    <property type="match status" value="1"/>
</dbReference>
<dbReference type="GO" id="GO:0045944">
    <property type="term" value="P:positive regulation of transcription by RNA polymerase II"/>
    <property type="evidence" value="ECO:0007669"/>
    <property type="project" value="TreeGrafter"/>
</dbReference>
<name>A0A146JZR4_9EUKA</name>
<dbReference type="GO" id="GO:0003713">
    <property type="term" value="F:transcription coactivator activity"/>
    <property type="evidence" value="ECO:0007669"/>
    <property type="project" value="TreeGrafter"/>
</dbReference>
<proteinExistence type="predicted"/>
<dbReference type="PANTHER" id="PTHR46007:SF11">
    <property type="entry name" value="MEDIATOR OF RNA POLYMERASE II TRANSCRIPTION SUBUNIT 12"/>
    <property type="match status" value="1"/>
</dbReference>
<evidence type="ECO:0000313" key="1">
    <source>
        <dbReference type="EMBL" id="JAP90163.1"/>
    </source>
</evidence>
<dbReference type="SUPFAM" id="SSF50370">
    <property type="entry name" value="Ricin B-like lectins"/>
    <property type="match status" value="1"/>
</dbReference>
<dbReference type="Gene3D" id="2.80.10.50">
    <property type="match status" value="1"/>
</dbReference>
<organism evidence="1">
    <name type="scientific">Trepomonas sp. PC1</name>
    <dbReference type="NCBI Taxonomy" id="1076344"/>
    <lineage>
        <taxon>Eukaryota</taxon>
        <taxon>Metamonada</taxon>
        <taxon>Diplomonadida</taxon>
        <taxon>Hexamitidae</taxon>
        <taxon>Hexamitinae</taxon>
        <taxon>Trepomonas</taxon>
    </lineage>
</organism>
<dbReference type="GO" id="GO:0016592">
    <property type="term" value="C:mediator complex"/>
    <property type="evidence" value="ECO:0007669"/>
    <property type="project" value="TreeGrafter"/>
</dbReference>
<evidence type="ECO:0008006" key="2">
    <source>
        <dbReference type="Google" id="ProtNLM"/>
    </source>
</evidence>
<dbReference type="InterPro" id="IPR051647">
    <property type="entry name" value="Mediator_comp_sub12"/>
</dbReference>
<gene>
    <name evidence="1" type="ORF">TPC1_30342</name>
</gene>
<dbReference type="PANTHER" id="PTHR46007">
    <property type="entry name" value="MEDIATOR OF RNA POLYMERASE II TRANSCRIPTION SUBUNIT 12"/>
    <property type="match status" value="1"/>
</dbReference>